<dbReference type="AlphaFoldDB" id="A0A7J8XLQ6"/>
<feature type="compositionally biased region" description="Basic and acidic residues" evidence="1">
    <location>
        <begin position="1"/>
        <end position="11"/>
    </location>
</feature>
<feature type="region of interest" description="Disordered" evidence="1">
    <location>
        <begin position="1"/>
        <end position="23"/>
    </location>
</feature>
<feature type="compositionally biased region" description="Polar residues" evidence="1">
    <location>
        <begin position="125"/>
        <end position="136"/>
    </location>
</feature>
<keyword evidence="3" id="KW-1185">Reference proteome</keyword>
<protein>
    <submittedName>
        <fullName evidence="2">Uncharacterized protein</fullName>
    </submittedName>
</protein>
<comment type="caution">
    <text evidence="2">The sequence shown here is derived from an EMBL/GenBank/DDBJ whole genome shotgun (WGS) entry which is preliminary data.</text>
</comment>
<sequence length="136" mass="14439">MSFFDRSEGHGGEGIPKSSLSSETASVKKGDALLMVGEAFSPWMMLSSMDSESLTSNLEMPSKGLGAARFIQGDFIKNLKGKRIEKGSGLVAMVNLSEANVSPQVEDMVSENSRPHSALGLPQKCTGSSLEHFGSQ</sequence>
<evidence type="ECO:0000256" key="1">
    <source>
        <dbReference type="SAM" id="MobiDB-lite"/>
    </source>
</evidence>
<proteinExistence type="predicted"/>
<reference evidence="2 3" key="1">
    <citation type="journal article" date="2019" name="Genome Biol. Evol.">
        <title>Insights into the evolution of the New World diploid cottons (Gossypium, subgenus Houzingenia) based on genome sequencing.</title>
        <authorList>
            <person name="Grover C.E."/>
            <person name="Arick M.A. 2nd"/>
            <person name="Thrash A."/>
            <person name="Conover J.L."/>
            <person name="Sanders W.S."/>
            <person name="Peterson D.G."/>
            <person name="Frelichowski J.E."/>
            <person name="Scheffler J.A."/>
            <person name="Scheffler B.E."/>
            <person name="Wendel J.F."/>
        </authorList>
    </citation>
    <scope>NUCLEOTIDE SEQUENCE [LARGE SCALE GENOMIC DNA]</scope>
    <source>
        <strain evidence="2">185</strain>
        <tissue evidence="2">Leaf</tissue>
    </source>
</reference>
<evidence type="ECO:0000313" key="2">
    <source>
        <dbReference type="EMBL" id="MBA0688246.1"/>
    </source>
</evidence>
<name>A0A7J8XLQ6_GOSAI</name>
<dbReference type="Proteomes" id="UP000593577">
    <property type="component" value="Unassembled WGS sequence"/>
</dbReference>
<feature type="region of interest" description="Disordered" evidence="1">
    <location>
        <begin position="106"/>
        <end position="136"/>
    </location>
</feature>
<dbReference type="EMBL" id="JABFAA010000008">
    <property type="protein sequence ID" value="MBA0688246.1"/>
    <property type="molecule type" value="Genomic_DNA"/>
</dbReference>
<accession>A0A7J8XLQ6</accession>
<organism evidence="2 3">
    <name type="scientific">Gossypium aridum</name>
    <name type="common">American cotton</name>
    <name type="synonym">Erioxylum aridum</name>
    <dbReference type="NCBI Taxonomy" id="34290"/>
    <lineage>
        <taxon>Eukaryota</taxon>
        <taxon>Viridiplantae</taxon>
        <taxon>Streptophyta</taxon>
        <taxon>Embryophyta</taxon>
        <taxon>Tracheophyta</taxon>
        <taxon>Spermatophyta</taxon>
        <taxon>Magnoliopsida</taxon>
        <taxon>eudicotyledons</taxon>
        <taxon>Gunneridae</taxon>
        <taxon>Pentapetalae</taxon>
        <taxon>rosids</taxon>
        <taxon>malvids</taxon>
        <taxon>Malvales</taxon>
        <taxon>Malvaceae</taxon>
        <taxon>Malvoideae</taxon>
        <taxon>Gossypium</taxon>
    </lineage>
</organism>
<gene>
    <name evidence="2" type="ORF">Goari_006048</name>
</gene>
<evidence type="ECO:0000313" key="3">
    <source>
        <dbReference type="Proteomes" id="UP000593577"/>
    </source>
</evidence>